<dbReference type="EMBL" id="JBHSBB010000013">
    <property type="protein sequence ID" value="MFC4033440.1"/>
    <property type="molecule type" value="Genomic_DNA"/>
</dbReference>
<evidence type="ECO:0000313" key="3">
    <source>
        <dbReference type="Proteomes" id="UP001595765"/>
    </source>
</evidence>
<gene>
    <name evidence="2" type="ORF">ACFO3J_18420</name>
</gene>
<evidence type="ECO:0000313" key="2">
    <source>
        <dbReference type="EMBL" id="MFC4033440.1"/>
    </source>
</evidence>
<reference evidence="3" key="1">
    <citation type="journal article" date="2019" name="Int. J. Syst. Evol. Microbiol.">
        <title>The Global Catalogue of Microorganisms (GCM) 10K type strain sequencing project: providing services to taxonomists for standard genome sequencing and annotation.</title>
        <authorList>
            <consortium name="The Broad Institute Genomics Platform"/>
            <consortium name="The Broad Institute Genome Sequencing Center for Infectious Disease"/>
            <person name="Wu L."/>
            <person name="Ma J."/>
        </authorList>
    </citation>
    <scope>NUCLEOTIDE SEQUENCE [LARGE SCALE GENOMIC DNA]</scope>
    <source>
        <strain evidence="3">CGMCC 4.7237</strain>
    </source>
</reference>
<feature type="region of interest" description="Disordered" evidence="1">
    <location>
        <begin position="95"/>
        <end position="135"/>
    </location>
</feature>
<dbReference type="RefSeq" id="WP_386430535.1">
    <property type="nucleotide sequence ID" value="NZ_JBHSBB010000013.1"/>
</dbReference>
<comment type="caution">
    <text evidence="2">The sequence shown here is derived from an EMBL/GenBank/DDBJ whole genome shotgun (WGS) entry which is preliminary data.</text>
</comment>
<protein>
    <submittedName>
        <fullName evidence="2">Uncharacterized protein</fullName>
    </submittedName>
</protein>
<name>A0ABV8HNA3_9ACTN</name>
<proteinExistence type="predicted"/>
<organism evidence="2 3">
    <name type="scientific">Streptomyces polygonati</name>
    <dbReference type="NCBI Taxonomy" id="1617087"/>
    <lineage>
        <taxon>Bacteria</taxon>
        <taxon>Bacillati</taxon>
        <taxon>Actinomycetota</taxon>
        <taxon>Actinomycetes</taxon>
        <taxon>Kitasatosporales</taxon>
        <taxon>Streptomycetaceae</taxon>
        <taxon>Streptomyces</taxon>
    </lineage>
</organism>
<dbReference type="Proteomes" id="UP001595765">
    <property type="component" value="Unassembled WGS sequence"/>
</dbReference>
<evidence type="ECO:0000256" key="1">
    <source>
        <dbReference type="SAM" id="MobiDB-lite"/>
    </source>
</evidence>
<sequence>MVARRIVVKVGGVIGLDDSEQLAAELARETGLDWREEPVPQGRHLSGGLAEFLLAAAVSGAASKVGEYAYGKSVEAVRAVVARWSARRLDPLDVQVDLEGADDGAPPDPRPGAQAPAGDLPQPRGELPPDNADQH</sequence>
<accession>A0ABV8HNA3</accession>
<keyword evidence="3" id="KW-1185">Reference proteome</keyword>